<sequence>MIRVAIYVRVSGTKKKLDGERRQDVNRQIEVIEKYLKRAGIKEWKVYCDDGKSAFTEDLNQRPAFKQLLNDCLRHYINEIYIEDITRFSRNLTIGIKWLKKLSDLNVNIISLKEGQLDYTSSKGWLQSNIFLLFAEWESRIRSEKVKSGMERVKKESGKTFGRPKINRRDK</sequence>
<feature type="domain" description="Resolvase/invertase-type recombinase catalytic" evidence="2">
    <location>
        <begin position="3"/>
        <end position="157"/>
    </location>
</feature>
<dbReference type="InterPro" id="IPR050639">
    <property type="entry name" value="SSR_resolvase"/>
</dbReference>
<dbReference type="PANTHER" id="PTHR30461:SF23">
    <property type="entry name" value="DNA RECOMBINASE-RELATED"/>
    <property type="match status" value="1"/>
</dbReference>
<dbReference type="InterPro" id="IPR006119">
    <property type="entry name" value="Resolv_N"/>
</dbReference>
<evidence type="ECO:0000256" key="1">
    <source>
        <dbReference type="SAM" id="MobiDB-lite"/>
    </source>
</evidence>
<comment type="caution">
    <text evidence="3">The sequence shown here is derived from an EMBL/GenBank/DDBJ whole genome shotgun (WGS) entry which is preliminary data.</text>
</comment>
<proteinExistence type="predicted"/>
<dbReference type="Gene3D" id="3.40.50.1390">
    <property type="entry name" value="Resolvase, N-terminal catalytic domain"/>
    <property type="match status" value="1"/>
</dbReference>
<accession>A0A0F9MIP3</accession>
<feature type="compositionally biased region" description="Basic and acidic residues" evidence="1">
    <location>
        <begin position="146"/>
        <end position="158"/>
    </location>
</feature>
<evidence type="ECO:0000313" key="3">
    <source>
        <dbReference type="EMBL" id="KKM69052.1"/>
    </source>
</evidence>
<name>A0A0F9MIP3_9ZZZZ</name>
<protein>
    <recommendedName>
        <fullName evidence="2">Resolvase/invertase-type recombinase catalytic domain-containing protein</fullName>
    </recommendedName>
</protein>
<dbReference type="SUPFAM" id="SSF53041">
    <property type="entry name" value="Resolvase-like"/>
    <property type="match status" value="1"/>
</dbReference>
<dbReference type="GO" id="GO:0003677">
    <property type="term" value="F:DNA binding"/>
    <property type="evidence" value="ECO:0007669"/>
    <property type="project" value="InterPro"/>
</dbReference>
<dbReference type="EMBL" id="LAZR01010057">
    <property type="protein sequence ID" value="KKM69052.1"/>
    <property type="molecule type" value="Genomic_DNA"/>
</dbReference>
<dbReference type="SMART" id="SM00857">
    <property type="entry name" value="Resolvase"/>
    <property type="match status" value="1"/>
</dbReference>
<dbReference type="PROSITE" id="PS51736">
    <property type="entry name" value="RECOMBINASES_3"/>
    <property type="match status" value="1"/>
</dbReference>
<dbReference type="InterPro" id="IPR036162">
    <property type="entry name" value="Resolvase-like_N_sf"/>
</dbReference>
<organism evidence="3">
    <name type="scientific">marine sediment metagenome</name>
    <dbReference type="NCBI Taxonomy" id="412755"/>
    <lineage>
        <taxon>unclassified sequences</taxon>
        <taxon>metagenomes</taxon>
        <taxon>ecological metagenomes</taxon>
    </lineage>
</organism>
<gene>
    <name evidence="3" type="ORF">LCGC14_1454720</name>
</gene>
<reference evidence="3" key="1">
    <citation type="journal article" date="2015" name="Nature">
        <title>Complex archaea that bridge the gap between prokaryotes and eukaryotes.</title>
        <authorList>
            <person name="Spang A."/>
            <person name="Saw J.H."/>
            <person name="Jorgensen S.L."/>
            <person name="Zaremba-Niedzwiedzka K."/>
            <person name="Martijn J."/>
            <person name="Lind A.E."/>
            <person name="van Eijk R."/>
            <person name="Schleper C."/>
            <person name="Guy L."/>
            <person name="Ettema T.J."/>
        </authorList>
    </citation>
    <scope>NUCLEOTIDE SEQUENCE</scope>
</reference>
<dbReference type="AlphaFoldDB" id="A0A0F9MIP3"/>
<dbReference type="CDD" id="cd00338">
    <property type="entry name" value="Ser_Recombinase"/>
    <property type="match status" value="1"/>
</dbReference>
<evidence type="ECO:0000259" key="2">
    <source>
        <dbReference type="PROSITE" id="PS51736"/>
    </source>
</evidence>
<feature type="region of interest" description="Disordered" evidence="1">
    <location>
        <begin position="146"/>
        <end position="171"/>
    </location>
</feature>
<dbReference type="Pfam" id="PF00239">
    <property type="entry name" value="Resolvase"/>
    <property type="match status" value="1"/>
</dbReference>
<dbReference type="PANTHER" id="PTHR30461">
    <property type="entry name" value="DNA-INVERTASE FROM LAMBDOID PROPHAGE"/>
    <property type="match status" value="1"/>
</dbReference>
<dbReference type="GO" id="GO:0000150">
    <property type="term" value="F:DNA strand exchange activity"/>
    <property type="evidence" value="ECO:0007669"/>
    <property type="project" value="InterPro"/>
</dbReference>